<dbReference type="RefSeq" id="WP_107186116.1">
    <property type="nucleotide sequence ID" value="NZ_JAWQGC010000001.1"/>
</dbReference>
<feature type="signal peptide" evidence="2">
    <location>
        <begin position="1"/>
        <end position="20"/>
    </location>
</feature>
<evidence type="ECO:0000313" key="4">
    <source>
        <dbReference type="Proteomes" id="UP000240530"/>
    </source>
</evidence>
<evidence type="ECO:0000256" key="2">
    <source>
        <dbReference type="SAM" id="SignalP"/>
    </source>
</evidence>
<evidence type="ECO:0000256" key="1">
    <source>
        <dbReference type="SAM" id="MobiDB-lite"/>
    </source>
</evidence>
<reference evidence="3 4" key="1">
    <citation type="submission" date="2018-03" db="EMBL/GenBank/DDBJ databases">
        <title>Whole genome sequencing of Histamine producing bacteria.</title>
        <authorList>
            <person name="Butler K."/>
        </authorList>
    </citation>
    <scope>NUCLEOTIDE SEQUENCE [LARGE SCALE GENOMIC DNA]</scope>
    <source>
        <strain evidence="3 4">Res.4.1</strain>
    </source>
</reference>
<dbReference type="AlphaFoldDB" id="A0A2T3KQ37"/>
<organism evidence="3 4">
    <name type="scientific">Photobacterium leiognathi subsp. mandapamensis</name>
    <name type="common">Photobacterium mandapamensis</name>
    <dbReference type="NCBI Taxonomy" id="48408"/>
    <lineage>
        <taxon>Bacteria</taxon>
        <taxon>Pseudomonadati</taxon>
        <taxon>Pseudomonadota</taxon>
        <taxon>Gammaproteobacteria</taxon>
        <taxon>Vibrionales</taxon>
        <taxon>Vibrionaceae</taxon>
        <taxon>Photobacterium</taxon>
    </lineage>
</organism>
<protein>
    <submittedName>
        <fullName evidence="3">Uncharacterized protein</fullName>
    </submittedName>
</protein>
<dbReference type="PROSITE" id="PS51257">
    <property type="entry name" value="PROKAR_LIPOPROTEIN"/>
    <property type="match status" value="1"/>
</dbReference>
<comment type="caution">
    <text evidence="3">The sequence shown here is derived from an EMBL/GenBank/DDBJ whole genome shotgun (WGS) entry which is preliminary data.</text>
</comment>
<name>A0A2T3KQ37_PHOLD</name>
<gene>
    <name evidence="3" type="ORF">C0W93_19685</name>
</gene>
<keyword evidence="2" id="KW-0732">Signal</keyword>
<dbReference type="Proteomes" id="UP000240530">
    <property type="component" value="Unassembled WGS sequence"/>
</dbReference>
<proteinExistence type="predicted"/>
<sequence>MNFKLLPLVAALSFSLIGCGGGGGGSNEPPVVPPTGGGTTPPDVPLTPLEPSKPVVPEVDTDTPLIPLEPSVNTTNQQISKLLNIDLAKVESVCSVGVYTCKVQNSETVLLEGQTLQWNITEKTAVYTSQVKDIVGQYGRPDLFPGAIVSYKVDVEEIKVHHIDDTMVFEYQKNGDYADISAKHQIDVDLLMESEENFTFINSVLITVPTASKSRNTKFVFDRSVERNAFLVEMLVNSHLSGR</sequence>
<dbReference type="EMBL" id="PYNS01000033">
    <property type="protein sequence ID" value="PSV07549.1"/>
    <property type="molecule type" value="Genomic_DNA"/>
</dbReference>
<feature type="chain" id="PRO_5015580517" evidence="2">
    <location>
        <begin position="21"/>
        <end position="243"/>
    </location>
</feature>
<feature type="region of interest" description="Disordered" evidence="1">
    <location>
        <begin position="23"/>
        <end position="43"/>
    </location>
</feature>
<evidence type="ECO:0000313" key="3">
    <source>
        <dbReference type="EMBL" id="PSV07549.1"/>
    </source>
</evidence>
<accession>A0A2T3KQ37</accession>